<protein>
    <submittedName>
        <fullName evidence="1">Uncharacterized protein</fullName>
    </submittedName>
</protein>
<organism evidence="1 2">
    <name type="scientific">Hesseltinella vesiculosa</name>
    <dbReference type="NCBI Taxonomy" id="101127"/>
    <lineage>
        <taxon>Eukaryota</taxon>
        <taxon>Fungi</taxon>
        <taxon>Fungi incertae sedis</taxon>
        <taxon>Mucoromycota</taxon>
        <taxon>Mucoromycotina</taxon>
        <taxon>Mucoromycetes</taxon>
        <taxon>Mucorales</taxon>
        <taxon>Cunninghamellaceae</taxon>
        <taxon>Hesseltinella</taxon>
    </lineage>
</organism>
<evidence type="ECO:0000313" key="2">
    <source>
        <dbReference type="Proteomes" id="UP000242146"/>
    </source>
</evidence>
<dbReference type="AlphaFoldDB" id="A0A1X2GE39"/>
<gene>
    <name evidence="1" type="ORF">DM01DRAFT_1337184</name>
</gene>
<dbReference type="Proteomes" id="UP000242146">
    <property type="component" value="Unassembled WGS sequence"/>
</dbReference>
<keyword evidence="2" id="KW-1185">Reference proteome</keyword>
<proteinExistence type="predicted"/>
<reference evidence="1 2" key="1">
    <citation type="submission" date="2016-07" db="EMBL/GenBank/DDBJ databases">
        <title>Pervasive Adenine N6-methylation of Active Genes in Fungi.</title>
        <authorList>
            <consortium name="DOE Joint Genome Institute"/>
            <person name="Mondo S.J."/>
            <person name="Dannebaum R.O."/>
            <person name="Kuo R.C."/>
            <person name="Labutti K."/>
            <person name="Haridas S."/>
            <person name="Kuo A."/>
            <person name="Salamov A."/>
            <person name="Ahrendt S.R."/>
            <person name="Lipzen A."/>
            <person name="Sullivan W."/>
            <person name="Andreopoulos W.B."/>
            <person name="Clum A."/>
            <person name="Lindquist E."/>
            <person name="Daum C."/>
            <person name="Ramamoorthy G.K."/>
            <person name="Gryganskyi A."/>
            <person name="Culley D."/>
            <person name="Magnuson J.K."/>
            <person name="James T.Y."/>
            <person name="O'Malley M.A."/>
            <person name="Stajich J.E."/>
            <person name="Spatafora J.W."/>
            <person name="Visel A."/>
            <person name="Grigoriev I.V."/>
        </authorList>
    </citation>
    <scope>NUCLEOTIDE SEQUENCE [LARGE SCALE GENOMIC DNA]</scope>
    <source>
        <strain evidence="1 2">NRRL 3301</strain>
    </source>
</reference>
<dbReference type="OrthoDB" id="3365310at2759"/>
<name>A0A1X2GE39_9FUNG</name>
<dbReference type="EMBL" id="MCGT01000020">
    <property type="protein sequence ID" value="ORX51677.1"/>
    <property type="molecule type" value="Genomic_DNA"/>
</dbReference>
<sequence length="185" mass="21154">MLHRIIRRASLFGHSWKRTKVTLTHHDATGSVKRPLPVVIVQSSDDKETAWPEHWQRKLGHLGYRSTLVKLEENEKTMDVWYRDLCQVMKAHSYFPPLLVGYGLQAWRVNQKFVCNNPVSGLALVHGQGEDNGLRSMEFEPTFPVLVVSPTANVPAFLQDEQVDLVNTSVDYLSHTLSWMDENGM</sequence>
<evidence type="ECO:0000313" key="1">
    <source>
        <dbReference type="EMBL" id="ORX51677.1"/>
    </source>
</evidence>
<accession>A0A1X2GE39</accession>
<comment type="caution">
    <text evidence="1">The sequence shown here is derived from an EMBL/GenBank/DDBJ whole genome shotgun (WGS) entry which is preliminary data.</text>
</comment>